<evidence type="ECO:0000256" key="6">
    <source>
        <dbReference type="ARBA" id="ARBA00022552"/>
    </source>
</evidence>
<dbReference type="Gene3D" id="3.40.1280.10">
    <property type="match status" value="1"/>
</dbReference>
<evidence type="ECO:0000259" key="13">
    <source>
        <dbReference type="Pfam" id="PF04452"/>
    </source>
</evidence>
<keyword evidence="8 12" id="KW-0808">Transferase</keyword>
<protein>
    <recommendedName>
        <fullName evidence="4 12">Ribosomal RNA small subunit methyltransferase E</fullName>
        <ecNumber evidence="3 12">2.1.1.193</ecNumber>
    </recommendedName>
</protein>
<dbReference type="InterPro" id="IPR015947">
    <property type="entry name" value="PUA-like_sf"/>
</dbReference>
<organism evidence="15 16">
    <name type="scientific">Cupriavidus necator</name>
    <name type="common">Alcaligenes eutrophus</name>
    <name type="synonym">Ralstonia eutropha</name>
    <dbReference type="NCBI Taxonomy" id="106590"/>
    <lineage>
        <taxon>Bacteria</taxon>
        <taxon>Pseudomonadati</taxon>
        <taxon>Pseudomonadota</taxon>
        <taxon>Betaproteobacteria</taxon>
        <taxon>Burkholderiales</taxon>
        <taxon>Burkholderiaceae</taxon>
        <taxon>Cupriavidus</taxon>
    </lineage>
</organism>
<dbReference type="InterPro" id="IPR046886">
    <property type="entry name" value="RsmE_MTase_dom"/>
</dbReference>
<feature type="domain" description="Ribosomal RNA small subunit methyltransferase E PUA-like" evidence="14">
    <location>
        <begin position="23"/>
        <end position="67"/>
    </location>
</feature>
<dbReference type="SUPFAM" id="SSF75217">
    <property type="entry name" value="alpha/beta knot"/>
    <property type="match status" value="1"/>
</dbReference>
<dbReference type="PIRSF" id="PIRSF015601">
    <property type="entry name" value="MTase_slr0722"/>
    <property type="match status" value="1"/>
</dbReference>
<dbReference type="NCBIfam" id="TIGR00046">
    <property type="entry name" value="RsmE family RNA methyltransferase"/>
    <property type="match status" value="1"/>
</dbReference>
<keyword evidence="6 12" id="KW-0698">rRNA processing</keyword>
<comment type="similarity">
    <text evidence="2 12">Belongs to the RNA methyltransferase RsmE family.</text>
</comment>
<dbReference type="AlphaFoldDB" id="A0A1U9USY4"/>
<keyword evidence="5 12" id="KW-0963">Cytoplasm</keyword>
<evidence type="ECO:0000256" key="9">
    <source>
        <dbReference type="ARBA" id="ARBA00022691"/>
    </source>
</evidence>
<evidence type="ECO:0000256" key="1">
    <source>
        <dbReference type="ARBA" id="ARBA00004496"/>
    </source>
</evidence>
<dbReference type="NCBIfam" id="NF008692">
    <property type="entry name" value="PRK11713.1-5"/>
    <property type="match status" value="1"/>
</dbReference>
<evidence type="ECO:0000313" key="16">
    <source>
        <dbReference type="Proteomes" id="UP000189627"/>
    </source>
</evidence>
<dbReference type="GO" id="GO:0005737">
    <property type="term" value="C:cytoplasm"/>
    <property type="evidence" value="ECO:0007669"/>
    <property type="project" value="UniProtKB-SubCell"/>
</dbReference>
<dbReference type="Pfam" id="PF20260">
    <property type="entry name" value="PUA_4"/>
    <property type="match status" value="1"/>
</dbReference>
<comment type="catalytic activity">
    <reaction evidence="11 12">
        <text>uridine(1498) in 16S rRNA + S-adenosyl-L-methionine = N(3)-methyluridine(1498) in 16S rRNA + S-adenosyl-L-homocysteine + H(+)</text>
        <dbReference type="Rhea" id="RHEA:42920"/>
        <dbReference type="Rhea" id="RHEA-COMP:10283"/>
        <dbReference type="Rhea" id="RHEA-COMP:10284"/>
        <dbReference type="ChEBI" id="CHEBI:15378"/>
        <dbReference type="ChEBI" id="CHEBI:57856"/>
        <dbReference type="ChEBI" id="CHEBI:59789"/>
        <dbReference type="ChEBI" id="CHEBI:65315"/>
        <dbReference type="ChEBI" id="CHEBI:74502"/>
        <dbReference type="EC" id="2.1.1.193"/>
    </reaction>
</comment>
<evidence type="ECO:0000256" key="5">
    <source>
        <dbReference type="ARBA" id="ARBA00022490"/>
    </source>
</evidence>
<keyword evidence="7 12" id="KW-0489">Methyltransferase</keyword>
<evidence type="ECO:0000256" key="12">
    <source>
        <dbReference type="PIRNR" id="PIRNR015601"/>
    </source>
</evidence>
<proteinExistence type="inferred from homology"/>
<dbReference type="PANTHER" id="PTHR30027">
    <property type="entry name" value="RIBOSOMAL RNA SMALL SUBUNIT METHYLTRANSFERASE E"/>
    <property type="match status" value="1"/>
</dbReference>
<comment type="subcellular location">
    <subcellularLocation>
        <location evidence="1 12">Cytoplasm</location>
    </subcellularLocation>
</comment>
<dbReference type="GO" id="GO:0070042">
    <property type="term" value="F:rRNA (uridine-N3-)-methyltransferase activity"/>
    <property type="evidence" value="ECO:0007669"/>
    <property type="project" value="TreeGrafter"/>
</dbReference>
<evidence type="ECO:0000256" key="11">
    <source>
        <dbReference type="ARBA" id="ARBA00047944"/>
    </source>
</evidence>
<accession>A0A1U9USY4</accession>
<evidence type="ECO:0000256" key="4">
    <source>
        <dbReference type="ARBA" id="ARBA00013673"/>
    </source>
</evidence>
<evidence type="ECO:0000259" key="14">
    <source>
        <dbReference type="Pfam" id="PF20260"/>
    </source>
</evidence>
<feature type="domain" description="Ribosomal RNA small subunit methyltransferase E methyltransferase" evidence="13">
    <location>
        <begin position="76"/>
        <end position="243"/>
    </location>
</feature>
<evidence type="ECO:0000256" key="8">
    <source>
        <dbReference type="ARBA" id="ARBA00022679"/>
    </source>
</evidence>
<dbReference type="Pfam" id="PF04452">
    <property type="entry name" value="Methyltrans_RNA"/>
    <property type="match status" value="1"/>
</dbReference>
<dbReference type="InterPro" id="IPR006700">
    <property type="entry name" value="RsmE"/>
</dbReference>
<dbReference type="EC" id="2.1.1.193" evidence="3 12"/>
<gene>
    <name evidence="15" type="ORF">BJN34_16785</name>
</gene>
<dbReference type="OrthoDB" id="9815641at2"/>
<evidence type="ECO:0000256" key="2">
    <source>
        <dbReference type="ARBA" id="ARBA00005528"/>
    </source>
</evidence>
<evidence type="ECO:0000313" key="15">
    <source>
        <dbReference type="EMBL" id="AQV95537.1"/>
    </source>
</evidence>
<dbReference type="InterPro" id="IPR029026">
    <property type="entry name" value="tRNA_m1G_MTases_N"/>
</dbReference>
<dbReference type="GO" id="GO:0070475">
    <property type="term" value="P:rRNA base methylation"/>
    <property type="evidence" value="ECO:0007669"/>
    <property type="project" value="TreeGrafter"/>
</dbReference>
<reference evidence="16" key="1">
    <citation type="submission" date="2017-02" db="EMBL/GenBank/DDBJ databases">
        <title>Complete genome sequence of Cupriavidus necator strain NH9, a 3-chlorobenzoate degrader.</title>
        <authorList>
            <person name="Moriuchi R."/>
            <person name="Dohra H."/>
            <person name="Ogawa N."/>
        </authorList>
    </citation>
    <scope>NUCLEOTIDE SEQUENCE [LARGE SCALE GENOMIC DNA]</scope>
    <source>
        <strain evidence="16">NH9</strain>
    </source>
</reference>
<evidence type="ECO:0000256" key="7">
    <source>
        <dbReference type="ARBA" id="ARBA00022603"/>
    </source>
</evidence>
<dbReference type="PANTHER" id="PTHR30027:SF3">
    <property type="entry name" value="16S RRNA (URACIL(1498)-N(3))-METHYLTRANSFERASE"/>
    <property type="match status" value="1"/>
</dbReference>
<sequence>MAPRFFVGGADTVLAAESDFPLPEPVVRHAQVLRLAPGDAITLFDGRGGSHAATLVELGKRHALARIGAHDAAEAEPPFRVTLAQGLAGGDKMDWLIEKAVELGVAAIQPLQANRSVVRLSGERAQKRQAHWQALVQAACEQCGRNRLPEVAPVANFETWLAQAGTGGARLLVSPRADQSLPAFVAERREALLADGVTLLIGPEGGLAPEEEQAARHAGFTGVSLGPRILRTETAGLACLATLNALLGGF</sequence>
<evidence type="ECO:0000256" key="10">
    <source>
        <dbReference type="ARBA" id="ARBA00025699"/>
    </source>
</evidence>
<dbReference type="InterPro" id="IPR029028">
    <property type="entry name" value="Alpha/beta_knot_MTases"/>
</dbReference>
<keyword evidence="9 12" id="KW-0949">S-adenosyl-L-methionine</keyword>
<dbReference type="SUPFAM" id="SSF88697">
    <property type="entry name" value="PUA domain-like"/>
    <property type="match status" value="1"/>
</dbReference>
<evidence type="ECO:0000256" key="3">
    <source>
        <dbReference type="ARBA" id="ARBA00012328"/>
    </source>
</evidence>
<dbReference type="CDD" id="cd18084">
    <property type="entry name" value="RsmE-like"/>
    <property type="match status" value="1"/>
</dbReference>
<dbReference type="RefSeq" id="WP_078197842.1">
    <property type="nucleotide sequence ID" value="NZ_CP017757.2"/>
</dbReference>
<dbReference type="InterPro" id="IPR046887">
    <property type="entry name" value="RsmE_PUA-like"/>
</dbReference>
<dbReference type="KEGG" id="cuh:BJN34_16785"/>
<comment type="function">
    <text evidence="10 12">Specifically methylates the N3 position of the uracil ring of uridine 1498 (m3U1498) in 16S rRNA. Acts on the fully assembled 30S ribosomal subunit.</text>
</comment>
<dbReference type="EMBL" id="CP017757">
    <property type="protein sequence ID" value="AQV95537.1"/>
    <property type="molecule type" value="Genomic_DNA"/>
</dbReference>
<dbReference type="Proteomes" id="UP000189627">
    <property type="component" value="Chromosome 1"/>
</dbReference>
<name>A0A1U9USY4_CUPNE</name>